<accession>A0A1Q9D5B2</accession>
<evidence type="ECO:0000313" key="4">
    <source>
        <dbReference type="EMBL" id="OLP90391.1"/>
    </source>
</evidence>
<sequence length="461" mass="51026">MLGQLVFRGTFITLEEEPEGSRRRVRALSAPSRSLQASEALEHDWQQKNVALQNYVGGLLAEPTFGETPEASESEEDMASGNDEENPGLQDDDAVGVRLNEGSLGHPGLCRRPCVHFAKAGSCLQGTACTFCHLPHTRERKLDKWHRGLLHQIDKTDYLRLLQQVIWKKSTSLSFPRKQELIDVLEHEIEVAEMDRRSRVRSRSATRAERSTVVRRLSCMSLGALVSIAARECQPATQDALWQIVDEVLTKALTATDAVNKALQKYSQFMLGKKLKQDNKSLLTSTFAEWRREGKVLRHEEALNTLEERDVYIAQLKAGFEEQLALAYQQIDQITETLQKELQTKEQLAQELREAYEKSRKINLPDYPGTPGSATPGSRSRLTRPTSVERPGTAPLTGSATAPSRPARHSMPAEPMAVSQLRTPLGAGLPGPLAGLARGEALTGRQRGISISESEGLVPGP</sequence>
<dbReference type="GO" id="GO:0008270">
    <property type="term" value="F:zinc ion binding"/>
    <property type="evidence" value="ECO:0007669"/>
    <property type="project" value="UniProtKB-KW"/>
</dbReference>
<name>A0A1Q9D5B2_SYMMI</name>
<gene>
    <name evidence="4" type="ORF">AK812_SmicGene28050</name>
</gene>
<feature type="zinc finger region" description="C3H1-type" evidence="1">
    <location>
        <begin position="108"/>
        <end position="136"/>
    </location>
</feature>
<feature type="compositionally biased region" description="Acidic residues" evidence="2">
    <location>
        <begin position="70"/>
        <end position="94"/>
    </location>
</feature>
<dbReference type="EMBL" id="LSRX01000714">
    <property type="protein sequence ID" value="OLP90391.1"/>
    <property type="molecule type" value="Genomic_DNA"/>
</dbReference>
<dbReference type="Proteomes" id="UP000186817">
    <property type="component" value="Unassembled WGS sequence"/>
</dbReference>
<dbReference type="PROSITE" id="PS50103">
    <property type="entry name" value="ZF_C3H1"/>
    <property type="match status" value="1"/>
</dbReference>
<evidence type="ECO:0000259" key="3">
    <source>
        <dbReference type="PROSITE" id="PS50103"/>
    </source>
</evidence>
<reference evidence="4 5" key="1">
    <citation type="submission" date="2016-02" db="EMBL/GenBank/DDBJ databases">
        <title>Genome analysis of coral dinoflagellate symbionts highlights evolutionary adaptations to a symbiotic lifestyle.</title>
        <authorList>
            <person name="Aranda M."/>
            <person name="Li Y."/>
            <person name="Liew Y.J."/>
            <person name="Baumgarten S."/>
            <person name="Simakov O."/>
            <person name="Wilson M."/>
            <person name="Piel J."/>
            <person name="Ashoor H."/>
            <person name="Bougouffa S."/>
            <person name="Bajic V.B."/>
            <person name="Ryu T."/>
            <person name="Ravasi T."/>
            <person name="Bayer T."/>
            <person name="Micklem G."/>
            <person name="Kim H."/>
            <person name="Bhak J."/>
            <person name="Lajeunesse T.C."/>
            <person name="Voolstra C.R."/>
        </authorList>
    </citation>
    <scope>NUCLEOTIDE SEQUENCE [LARGE SCALE GENOMIC DNA]</scope>
    <source>
        <strain evidence="4 5">CCMP2467</strain>
    </source>
</reference>
<protein>
    <recommendedName>
        <fullName evidence="3">C3H1-type domain-containing protein</fullName>
    </recommendedName>
</protein>
<keyword evidence="1" id="KW-0863">Zinc-finger</keyword>
<keyword evidence="1" id="KW-0862">Zinc</keyword>
<evidence type="ECO:0000256" key="2">
    <source>
        <dbReference type="SAM" id="MobiDB-lite"/>
    </source>
</evidence>
<dbReference type="OrthoDB" id="446665at2759"/>
<dbReference type="AlphaFoldDB" id="A0A1Q9D5B2"/>
<feature type="region of interest" description="Disordered" evidence="2">
    <location>
        <begin position="359"/>
        <end position="461"/>
    </location>
</feature>
<evidence type="ECO:0000256" key="1">
    <source>
        <dbReference type="PROSITE-ProRule" id="PRU00723"/>
    </source>
</evidence>
<keyword evidence="5" id="KW-1185">Reference proteome</keyword>
<comment type="caution">
    <text evidence="4">The sequence shown here is derived from an EMBL/GenBank/DDBJ whole genome shotgun (WGS) entry which is preliminary data.</text>
</comment>
<evidence type="ECO:0000313" key="5">
    <source>
        <dbReference type="Proteomes" id="UP000186817"/>
    </source>
</evidence>
<keyword evidence="1" id="KW-0479">Metal-binding</keyword>
<dbReference type="InterPro" id="IPR000571">
    <property type="entry name" value="Znf_CCCH"/>
</dbReference>
<feature type="compositionally biased region" description="Polar residues" evidence="2">
    <location>
        <begin position="372"/>
        <end position="386"/>
    </location>
</feature>
<organism evidence="4 5">
    <name type="scientific">Symbiodinium microadriaticum</name>
    <name type="common">Dinoflagellate</name>
    <name type="synonym">Zooxanthella microadriatica</name>
    <dbReference type="NCBI Taxonomy" id="2951"/>
    <lineage>
        <taxon>Eukaryota</taxon>
        <taxon>Sar</taxon>
        <taxon>Alveolata</taxon>
        <taxon>Dinophyceae</taxon>
        <taxon>Suessiales</taxon>
        <taxon>Symbiodiniaceae</taxon>
        <taxon>Symbiodinium</taxon>
    </lineage>
</organism>
<feature type="compositionally biased region" description="Low complexity" evidence="2">
    <location>
        <begin position="424"/>
        <end position="437"/>
    </location>
</feature>
<feature type="region of interest" description="Disordered" evidence="2">
    <location>
        <begin position="62"/>
        <end position="94"/>
    </location>
</feature>
<proteinExistence type="predicted"/>
<feature type="domain" description="C3H1-type" evidence="3">
    <location>
        <begin position="108"/>
        <end position="136"/>
    </location>
</feature>